<dbReference type="CDD" id="cd20309">
    <property type="entry name" value="cupin_EcSI"/>
    <property type="match status" value="1"/>
</dbReference>
<keyword evidence="2" id="KW-0479">Metal-binding</keyword>
<dbReference type="EC" id="5.3.1.15" evidence="8"/>
<protein>
    <recommendedName>
        <fullName evidence="8">D-lyxose ketol-isomerase</fullName>
        <ecNumber evidence="8">5.3.1.15</ecNumber>
    </recommendedName>
</protein>
<sequence>MKRSLINAKIALAKRVLKQLHFTLPPFAYWTMDEWKQKGSCIEMIRRTMLGWDITDFSSGDFERVGAVLFTLRNGDAYDPAIGTPYAEKIIVVQNGQILPLHKHMKKTEDIINRGGGTMLMTLYGSDSSGGVDRESDVQVYCDGELKTYGAGETFEVPVGASVTLTPGIYHLFGARCEGEAMLIGEVSSVNDDNTDNYWAEKRERFSSLEEDEAALCPLCNEYDSFL</sequence>
<keyword evidence="4 9" id="KW-0413">Isomerase</keyword>
<comment type="similarity">
    <text evidence="7">Belongs to the D-lyxose ketol-isomerase family.</text>
</comment>
<dbReference type="InterPro" id="IPR047581">
    <property type="entry name" value="EcSI_cupin"/>
</dbReference>
<evidence type="ECO:0000313" key="10">
    <source>
        <dbReference type="Proteomes" id="UP000606889"/>
    </source>
</evidence>
<accession>A0ABR7EHL6</accession>
<evidence type="ECO:0000256" key="3">
    <source>
        <dbReference type="ARBA" id="ARBA00023211"/>
    </source>
</evidence>
<keyword evidence="10" id="KW-1185">Reference proteome</keyword>
<evidence type="ECO:0000256" key="5">
    <source>
        <dbReference type="ARBA" id="ARBA00023277"/>
    </source>
</evidence>
<reference evidence="9 10" key="1">
    <citation type="submission" date="2020-08" db="EMBL/GenBank/DDBJ databases">
        <title>Genome public.</title>
        <authorList>
            <person name="Liu C."/>
            <person name="Sun Q."/>
        </authorList>
    </citation>
    <scope>NUCLEOTIDE SEQUENCE [LARGE SCALE GENOMIC DNA]</scope>
    <source>
        <strain evidence="9 10">NSJ-35</strain>
    </source>
</reference>
<evidence type="ECO:0000313" key="9">
    <source>
        <dbReference type="EMBL" id="MBC5648634.1"/>
    </source>
</evidence>
<dbReference type="SUPFAM" id="SSF51182">
    <property type="entry name" value="RmlC-like cupins"/>
    <property type="match status" value="1"/>
</dbReference>
<evidence type="ECO:0000256" key="2">
    <source>
        <dbReference type="ARBA" id="ARBA00022723"/>
    </source>
</evidence>
<dbReference type="InterPro" id="IPR011051">
    <property type="entry name" value="RmlC_Cupin_sf"/>
</dbReference>
<dbReference type="RefSeq" id="WP_186858134.1">
    <property type="nucleotide sequence ID" value="NZ_JACOON010000005.1"/>
</dbReference>
<comment type="caution">
    <text evidence="9">The sequence shown here is derived from an EMBL/GenBank/DDBJ whole genome shotgun (WGS) entry which is preliminary data.</text>
</comment>
<evidence type="ECO:0000256" key="6">
    <source>
        <dbReference type="ARBA" id="ARBA00044907"/>
    </source>
</evidence>
<evidence type="ECO:0000256" key="7">
    <source>
        <dbReference type="ARBA" id="ARBA00044951"/>
    </source>
</evidence>
<evidence type="ECO:0000256" key="8">
    <source>
        <dbReference type="ARBA" id="ARBA00044972"/>
    </source>
</evidence>
<gene>
    <name evidence="9" type="ORF">H8S18_09815</name>
</gene>
<name>A0ABR7EHL6_9FIRM</name>
<evidence type="ECO:0000256" key="4">
    <source>
        <dbReference type="ARBA" id="ARBA00023235"/>
    </source>
</evidence>
<dbReference type="Pfam" id="PF07385">
    <property type="entry name" value="Lyx_isomer"/>
    <property type="match status" value="1"/>
</dbReference>
<dbReference type="InterPro" id="IPR014710">
    <property type="entry name" value="RmlC-like_jellyroll"/>
</dbReference>
<proteinExistence type="inferred from homology"/>
<dbReference type="InterPro" id="IPR010864">
    <property type="entry name" value="D-lyxose_isomer"/>
</dbReference>
<keyword evidence="5" id="KW-0119">Carbohydrate metabolism</keyword>
<keyword evidence="3" id="KW-0464">Manganese</keyword>
<evidence type="ECO:0000256" key="1">
    <source>
        <dbReference type="ARBA" id="ARBA00001936"/>
    </source>
</evidence>
<dbReference type="GO" id="GO:0016853">
    <property type="term" value="F:isomerase activity"/>
    <property type="evidence" value="ECO:0007669"/>
    <property type="project" value="UniProtKB-KW"/>
</dbReference>
<organism evidence="9 10">
    <name type="scientific">Christensenella tenuis</name>
    <dbReference type="NCBI Taxonomy" id="2763033"/>
    <lineage>
        <taxon>Bacteria</taxon>
        <taxon>Bacillati</taxon>
        <taxon>Bacillota</taxon>
        <taxon>Clostridia</taxon>
        <taxon>Christensenellales</taxon>
        <taxon>Christensenellaceae</taxon>
        <taxon>Christensenella</taxon>
    </lineage>
</organism>
<dbReference type="Proteomes" id="UP000606889">
    <property type="component" value="Unassembled WGS sequence"/>
</dbReference>
<comment type="cofactor">
    <cofactor evidence="1">
        <name>Mn(2+)</name>
        <dbReference type="ChEBI" id="CHEBI:29035"/>
    </cofactor>
</comment>
<dbReference type="EMBL" id="JACOON010000005">
    <property type="protein sequence ID" value="MBC5648634.1"/>
    <property type="molecule type" value="Genomic_DNA"/>
</dbReference>
<dbReference type="Gene3D" id="2.60.120.10">
    <property type="entry name" value="Jelly Rolls"/>
    <property type="match status" value="1"/>
</dbReference>
<comment type="catalytic activity">
    <reaction evidence="6">
        <text>D-lyxose = D-xylulose</text>
        <dbReference type="Rhea" id="RHEA:14201"/>
        <dbReference type="ChEBI" id="CHEBI:16789"/>
        <dbReference type="ChEBI" id="CHEBI:17140"/>
        <dbReference type="EC" id="5.3.1.15"/>
    </reaction>
</comment>